<reference evidence="5 6" key="2">
    <citation type="submission" date="2020-04" db="EMBL/GenBank/DDBJ databases">
        <title>Antimicrobial susceptibility and clonality of vaginal-derived multi-drug resistant Mobiluncus isolates in China.</title>
        <authorList>
            <person name="Zhang X."/>
        </authorList>
    </citation>
    <scope>NUCLEOTIDE SEQUENCE [LARGE SCALE GENOMIC DNA]</scope>
    <source>
        <strain evidence="2 5">12</strain>
        <strain evidence="1 6">7</strain>
    </source>
</reference>
<reference evidence="3 4" key="1">
    <citation type="submission" date="2018-06" db="EMBL/GenBank/DDBJ databases">
        <authorList>
            <consortium name="Pathogen Informatics"/>
            <person name="Doyle S."/>
        </authorList>
    </citation>
    <scope>NUCLEOTIDE SEQUENCE [LARGE SCALE GENOMIC DNA]</scope>
    <source>
        <strain evidence="3 4">NCTC11819</strain>
    </source>
</reference>
<evidence type="ECO:0000313" key="3">
    <source>
        <dbReference type="EMBL" id="STO15550.1"/>
    </source>
</evidence>
<dbReference type="Proteomes" id="UP000255284">
    <property type="component" value="Unassembled WGS sequence"/>
</dbReference>
<dbReference type="Proteomes" id="UP000582487">
    <property type="component" value="Unassembled WGS sequence"/>
</dbReference>
<name>A0A7Y0UU69_9ACTO</name>
<proteinExistence type="predicted"/>
<dbReference type="Proteomes" id="UP000575397">
    <property type="component" value="Unassembled WGS sequence"/>
</dbReference>
<evidence type="ECO:0000313" key="5">
    <source>
        <dbReference type="Proteomes" id="UP000575397"/>
    </source>
</evidence>
<dbReference type="EMBL" id="JABCUV010000007">
    <property type="protein sequence ID" value="NMW93483.1"/>
    <property type="molecule type" value="Genomic_DNA"/>
</dbReference>
<comment type="caution">
    <text evidence="2">The sequence shown here is derived from an EMBL/GenBank/DDBJ whole genome shotgun (WGS) entry which is preliminary data.</text>
</comment>
<organism evidence="2 5">
    <name type="scientific">Mobiluncus mulieris</name>
    <dbReference type="NCBI Taxonomy" id="2052"/>
    <lineage>
        <taxon>Bacteria</taxon>
        <taxon>Bacillati</taxon>
        <taxon>Actinomycetota</taxon>
        <taxon>Actinomycetes</taxon>
        <taxon>Actinomycetales</taxon>
        <taxon>Actinomycetaceae</taxon>
        <taxon>Mobiluncus</taxon>
    </lineage>
</organism>
<evidence type="ECO:0000313" key="2">
    <source>
        <dbReference type="EMBL" id="NMX03801.1"/>
    </source>
</evidence>
<evidence type="ECO:0000313" key="1">
    <source>
        <dbReference type="EMBL" id="NMW93483.1"/>
    </source>
</evidence>
<evidence type="ECO:0000313" key="6">
    <source>
        <dbReference type="Proteomes" id="UP000582487"/>
    </source>
</evidence>
<protein>
    <submittedName>
        <fullName evidence="2">Uncharacterized protein</fullName>
    </submittedName>
</protein>
<sequence>MTELILAERSVDAVLYNRAAFERVLADSADVSTDLGLVTWLEAVVTTPGGWDSVVGVAVGAALQKEAWRRVVKIARAMCPASQSVSEVRYDLSVVAWAWLVENTEKFLGVSRPGWGYVLSVSRNKMIRAWHMDSSSGLGGRRNLPGVVRYTPVGDSAELDMLNVEPLIPPSGRRADFNLVEFGPVIREFIRALVRQGIPRLACERNVSLILACNMVSNNYGVCKAAWEFEAECLGIDPAVAYCWWKITVGSRDQPTGSLLYTIMRNQGVFDRKMLTRSWPDRAGLRRSASIKTIAGVYEQKDLLDLLAEIIAEESRVKEDV</sequence>
<dbReference type="AlphaFoldDB" id="A0A7Y0UU69"/>
<dbReference type="EMBL" id="UGGQ01000006">
    <property type="protein sequence ID" value="STO15550.1"/>
    <property type="molecule type" value="Genomic_DNA"/>
</dbReference>
<dbReference type="GeneID" id="61167642"/>
<dbReference type="EMBL" id="JABCUS010000015">
    <property type="protein sequence ID" value="NMX03801.1"/>
    <property type="molecule type" value="Genomic_DNA"/>
</dbReference>
<dbReference type="RefSeq" id="WP_115325450.1">
    <property type="nucleotide sequence ID" value="NZ_CAMPNB010000010.1"/>
</dbReference>
<gene>
    <name evidence="1" type="ORF">HHJ74_07215</name>
    <name evidence="2" type="ORF">HHJ77_07650</name>
    <name evidence="3" type="ORF">NCTC11819_00090</name>
</gene>
<accession>A0A7Y0UU69</accession>
<evidence type="ECO:0000313" key="4">
    <source>
        <dbReference type="Proteomes" id="UP000255284"/>
    </source>
</evidence>